<dbReference type="Pfam" id="PF18066">
    <property type="entry name" value="Phage_ABA_S"/>
    <property type="match status" value="1"/>
</dbReference>
<evidence type="ECO:0000313" key="2">
    <source>
        <dbReference type="EMBL" id="MBP2245305.1"/>
    </source>
</evidence>
<dbReference type="Proteomes" id="UP000810207">
    <property type="component" value="Unassembled WGS sequence"/>
</dbReference>
<dbReference type="InterPro" id="IPR041270">
    <property type="entry name" value="Phage_ABA_S"/>
</dbReference>
<feature type="domain" description="Phage ABA sandwich" evidence="1">
    <location>
        <begin position="23"/>
        <end position="98"/>
    </location>
</feature>
<protein>
    <recommendedName>
        <fullName evidence="1">Phage ABA sandwich domain-containing protein</fullName>
    </recommendedName>
</protein>
<dbReference type="InterPro" id="IPR028985">
    <property type="entry name" value="Bacillus_phage_prot-like"/>
</dbReference>
<accession>A0ABS4RQY5</accession>
<dbReference type="EMBL" id="JAGIKV010000006">
    <property type="protein sequence ID" value="MBP2245305.1"/>
    <property type="molecule type" value="Genomic_DNA"/>
</dbReference>
<reference evidence="2 3" key="1">
    <citation type="submission" date="2021-03" db="EMBL/GenBank/DDBJ databases">
        <title>Genomic Encyclopedia of Type Strains, Phase IV (KMG-IV): sequencing the most valuable type-strain genomes for metagenomic binning, comparative biology and taxonomic classification.</title>
        <authorList>
            <person name="Goeker M."/>
        </authorList>
    </citation>
    <scope>NUCLEOTIDE SEQUENCE [LARGE SCALE GENOMIC DNA]</scope>
    <source>
        <strain evidence="2 3">DSM 21292</strain>
    </source>
</reference>
<organism evidence="2 3">
    <name type="scientific">Paenibacillus xylanexedens</name>
    <dbReference type="NCBI Taxonomy" id="528191"/>
    <lineage>
        <taxon>Bacteria</taxon>
        <taxon>Bacillati</taxon>
        <taxon>Bacillota</taxon>
        <taxon>Bacilli</taxon>
        <taxon>Bacillales</taxon>
        <taxon>Paenibacillaceae</taxon>
        <taxon>Paenibacillus</taxon>
    </lineage>
</organism>
<keyword evidence="3" id="KW-1185">Reference proteome</keyword>
<sequence length="104" mass="11425">MTQTALTREQVQFEPVGKQLDAWVAKHVMFPGHTNPIEHIKTWCKNYSSDMTDAWDIIASCGHYAAVETNHSGGYICTVLGYSAHALTAPEAICKAALFDALDL</sequence>
<evidence type="ECO:0000313" key="3">
    <source>
        <dbReference type="Proteomes" id="UP000810207"/>
    </source>
</evidence>
<dbReference type="Gene3D" id="3.30.2120.10">
    <property type="entry name" value="Bacillus phage protein-like"/>
    <property type="match status" value="1"/>
</dbReference>
<comment type="caution">
    <text evidence="2">The sequence shown here is derived from an EMBL/GenBank/DDBJ whole genome shotgun (WGS) entry which is preliminary data.</text>
</comment>
<gene>
    <name evidence="2" type="ORF">J2Z28_001923</name>
</gene>
<name>A0ABS4RQY5_PAEXY</name>
<dbReference type="RefSeq" id="WP_211082077.1">
    <property type="nucleotide sequence ID" value="NZ_CBCSLC010000003.1"/>
</dbReference>
<evidence type="ECO:0000259" key="1">
    <source>
        <dbReference type="Pfam" id="PF18066"/>
    </source>
</evidence>
<proteinExistence type="predicted"/>